<organism evidence="1 2">
    <name type="scientific">Mycoplasmopsis synoviae (strain 53)</name>
    <name type="common">Mycoplasma synoviae</name>
    <dbReference type="NCBI Taxonomy" id="262723"/>
    <lineage>
        <taxon>Bacteria</taxon>
        <taxon>Bacillati</taxon>
        <taxon>Mycoplasmatota</taxon>
        <taxon>Mycoplasmoidales</taxon>
        <taxon>Metamycoplasmataceae</taxon>
        <taxon>Mycoplasmopsis</taxon>
    </lineage>
</organism>
<reference evidence="1 2" key="1">
    <citation type="journal article" date="2005" name="J. Bacteriol.">
        <title>Swine and poultry pathogens: the complete genome sequences of two strains of Mycoplasma hyopneumoniae and a strain of Mycoplasma synoviae.</title>
        <authorList>
            <person name="Vasconcelos A.T."/>
            <person name="Ferreira H.B."/>
            <person name="Bizarro C.V."/>
            <person name="Bonatto S.L."/>
            <person name="Carvalho M.O."/>
            <person name="Pinto P.M."/>
            <person name="Almeida D.F."/>
            <person name="Almeida L.G."/>
            <person name="Almeida R."/>
            <person name="Alves-Filho L."/>
            <person name="Assuncao E.N."/>
            <person name="Azevedo V.A."/>
            <person name="Bogo M.R."/>
            <person name="Brigido M.M."/>
            <person name="Brocchi M."/>
            <person name="Burity H.A."/>
            <person name="Camargo A.A."/>
            <person name="Camargo S.S."/>
            <person name="Carepo M.S."/>
            <person name="Carraro D.M."/>
            <person name="de Mattos Cascardo J.C."/>
            <person name="Castro L.A."/>
            <person name="Cavalcanti G."/>
            <person name="Chemale G."/>
            <person name="Collevatti R.G."/>
            <person name="Cunha C.W."/>
            <person name="Dallagiovanna B."/>
            <person name="Dambros B.P."/>
            <person name="Dellagostin O.A."/>
            <person name="Falcao C."/>
            <person name="Fantinatti-Garboggini F."/>
            <person name="Felipe M.S."/>
            <person name="Fiorentin L."/>
            <person name="Franco G.R."/>
            <person name="Freitas N.S."/>
            <person name="Frias D."/>
            <person name="Grangeiro T.B."/>
            <person name="Grisard E.C."/>
            <person name="Guimaraes C.T."/>
            <person name="Hungria M."/>
            <person name="Jardim S.N."/>
            <person name="Krieger M.A."/>
            <person name="Laurino J.P."/>
            <person name="Lima L.F."/>
            <person name="Lopes M.I."/>
            <person name="Loreto E.L."/>
            <person name="Madeira H.M."/>
            <person name="Manfio G.P."/>
            <person name="Maranhao A.Q."/>
            <person name="Martinkovics C.T."/>
            <person name="Medeiros S.R."/>
            <person name="Moreira M.A."/>
            <person name="Neiva M."/>
            <person name="Ramalho-Neto C.E."/>
            <person name="Nicolas M.F."/>
            <person name="Oliveira S.C."/>
            <person name="Paixao R.F."/>
            <person name="Pedrosa F.O."/>
            <person name="Pena S.D."/>
            <person name="Pereira M."/>
            <person name="Pereira-Ferrari L."/>
            <person name="Piffer I."/>
            <person name="Pinto L.S."/>
            <person name="Potrich D.P."/>
            <person name="Salim A.C."/>
            <person name="Santos F.R."/>
            <person name="Schmitt R."/>
            <person name="Schneider M.P."/>
            <person name="Schrank A."/>
            <person name="Schrank I.S."/>
            <person name="Schuck A.F."/>
            <person name="Seuanez H.N."/>
            <person name="Silva D.W."/>
            <person name="Silva R."/>
            <person name="Silva S.C."/>
            <person name="Soares C.M."/>
            <person name="Souza K.R."/>
            <person name="Souza R.C."/>
            <person name="Staats C.C."/>
            <person name="Steffens M.B."/>
            <person name="Teixeira S.M."/>
            <person name="Urmenyi T.P."/>
            <person name="Vainstein M.H."/>
            <person name="Zuccherato L.W."/>
            <person name="Simpson A.J."/>
            <person name="Zaha A."/>
        </authorList>
    </citation>
    <scope>NUCLEOTIDE SEQUENCE [LARGE SCALE GENOMIC DNA]</scope>
    <source>
        <strain evidence="1 2">53</strain>
    </source>
</reference>
<name>Q4A6H8_MYCS5</name>
<dbReference type="Proteomes" id="UP000000549">
    <property type="component" value="Chromosome"/>
</dbReference>
<dbReference type="eggNOG" id="ENOG5032G88">
    <property type="taxonomic scope" value="Bacteria"/>
</dbReference>
<evidence type="ECO:0000313" key="1">
    <source>
        <dbReference type="EMBL" id="AAZ43643.1"/>
    </source>
</evidence>
<dbReference type="STRING" id="262723.MS53_0224"/>
<sequence>MLYWDGFMPRIVIERFDTTWTENTRNRNDLVAWFQNTANWSQVSEQLTKKLGVEKLRNVNLVYKNITWVNSPAGAQHKIPTVTFTVEARDGYTLADDSTRELSLVVRNLYNSSAVDATTLFPYQGASSSAVPSGSSVDDANVKANVNVYLNYTGSSIVLYEALPTVGGKENTSLNGTSNITDDFNNKFNKLLIRYKAETSLLQAIINYVNKFDPKFRAQFVTKTNGVALTSVQNGTQLKIGSLNDFLWNNKGFLQQVNGDSSAAYFAVNGVTSQGWLNTFLIRIPLNKFVKAIL</sequence>
<accession>Q4A6H8</accession>
<dbReference type="EMBL" id="AE017245">
    <property type="protein sequence ID" value="AAZ43643.1"/>
    <property type="molecule type" value="Genomic_DNA"/>
</dbReference>
<dbReference type="AlphaFoldDB" id="Q4A6H8"/>
<keyword evidence="2" id="KW-1185">Reference proteome</keyword>
<dbReference type="KEGG" id="msy:MS53_0224"/>
<protein>
    <submittedName>
        <fullName evidence="1">Putative phase-variable hemagglutinin</fullName>
    </submittedName>
</protein>
<evidence type="ECO:0000313" key="2">
    <source>
        <dbReference type="Proteomes" id="UP000000549"/>
    </source>
</evidence>
<dbReference type="HOGENOM" id="CLU_820897_0_0_14"/>
<proteinExistence type="predicted"/>
<gene>
    <name evidence="1" type="ordered locus">MS53_0224</name>
</gene>